<dbReference type="Gene3D" id="3.30.1330.30">
    <property type="match status" value="1"/>
</dbReference>
<dbReference type="AlphaFoldDB" id="A0AAV4FWM8"/>
<organism evidence="4 5">
    <name type="scientific">Elysia marginata</name>
    <dbReference type="NCBI Taxonomy" id="1093978"/>
    <lineage>
        <taxon>Eukaryota</taxon>
        <taxon>Metazoa</taxon>
        <taxon>Spiralia</taxon>
        <taxon>Lophotrochozoa</taxon>
        <taxon>Mollusca</taxon>
        <taxon>Gastropoda</taxon>
        <taxon>Heterobranchia</taxon>
        <taxon>Euthyneura</taxon>
        <taxon>Panpulmonata</taxon>
        <taxon>Sacoglossa</taxon>
        <taxon>Placobranchoidea</taxon>
        <taxon>Plakobranchidae</taxon>
        <taxon>Elysia</taxon>
    </lineage>
</organism>
<dbReference type="GO" id="GO:0003723">
    <property type="term" value="F:RNA binding"/>
    <property type="evidence" value="ECO:0007669"/>
    <property type="project" value="InterPro"/>
</dbReference>
<keyword evidence="1" id="KW-0489">Methyltransferase</keyword>
<proteinExistence type="predicted"/>
<evidence type="ECO:0000256" key="1">
    <source>
        <dbReference type="ARBA" id="ARBA00022603"/>
    </source>
</evidence>
<dbReference type="PANTHER" id="PTHR46429">
    <property type="entry name" value="23S RRNA (GUANOSINE-2'-O-)-METHYLTRANSFERASE RLMB"/>
    <property type="match status" value="1"/>
</dbReference>
<dbReference type="InterPro" id="IPR029028">
    <property type="entry name" value="Alpha/beta_knot_MTases"/>
</dbReference>
<dbReference type="EMBL" id="BMAT01004631">
    <property type="protein sequence ID" value="GFR77321.1"/>
    <property type="molecule type" value="Genomic_DNA"/>
</dbReference>
<dbReference type="GO" id="GO:0008173">
    <property type="term" value="F:RNA methyltransferase activity"/>
    <property type="evidence" value="ECO:0007669"/>
    <property type="project" value="InterPro"/>
</dbReference>
<keyword evidence="5" id="KW-1185">Reference proteome</keyword>
<keyword evidence="2" id="KW-0808">Transferase</keyword>
<dbReference type="InterPro" id="IPR029064">
    <property type="entry name" value="Ribosomal_eL30-like_sf"/>
</dbReference>
<dbReference type="Pfam" id="PF00588">
    <property type="entry name" value="SpoU_methylase"/>
    <property type="match status" value="1"/>
</dbReference>
<protein>
    <submittedName>
        <fullName evidence="4">23S rRNA (Guanosine-2'-O-)-methyltransferase rlmB</fullName>
    </submittedName>
</protein>
<dbReference type="InterPro" id="IPR013123">
    <property type="entry name" value="SpoU_subst-bd"/>
</dbReference>
<dbReference type="GO" id="GO:0006396">
    <property type="term" value="P:RNA processing"/>
    <property type="evidence" value="ECO:0007669"/>
    <property type="project" value="InterPro"/>
</dbReference>
<dbReference type="Pfam" id="PF08032">
    <property type="entry name" value="SpoU_sub_bind"/>
    <property type="match status" value="1"/>
</dbReference>
<dbReference type="SMART" id="SM00967">
    <property type="entry name" value="SpoU_sub_bind"/>
    <property type="match status" value="1"/>
</dbReference>
<reference evidence="4 5" key="1">
    <citation type="journal article" date="2021" name="Elife">
        <title>Chloroplast acquisition without the gene transfer in kleptoplastic sea slugs, Plakobranchus ocellatus.</title>
        <authorList>
            <person name="Maeda T."/>
            <person name="Takahashi S."/>
            <person name="Yoshida T."/>
            <person name="Shimamura S."/>
            <person name="Takaki Y."/>
            <person name="Nagai Y."/>
            <person name="Toyoda A."/>
            <person name="Suzuki Y."/>
            <person name="Arimoto A."/>
            <person name="Ishii H."/>
            <person name="Satoh N."/>
            <person name="Nishiyama T."/>
            <person name="Hasebe M."/>
            <person name="Maruyama T."/>
            <person name="Minagawa J."/>
            <person name="Obokata J."/>
            <person name="Shigenobu S."/>
        </authorList>
    </citation>
    <scope>NUCLEOTIDE SEQUENCE [LARGE SCALE GENOMIC DNA]</scope>
</reference>
<dbReference type="GO" id="GO:0032259">
    <property type="term" value="P:methylation"/>
    <property type="evidence" value="ECO:0007669"/>
    <property type="project" value="UniProtKB-KW"/>
</dbReference>
<sequence>MGKDSDVIFGIHSVFEAVKSGKTVEKVFFLKSRILSPSLNSLRENLKDLKIPFSYVPIEKIKRLTKGNHQGVVAKVSPVLFHDFEVLVNQSLDADIPPIFLVLDQLTDVRNFGSLVRTSECAGVTGIIIKSRGSAPITSDTIKTSSGAVFNVPIAKIDNLKDAVFYLQASGIKVVATTEKASQLIYDVNLSIPTAIVVGSEERGISPLILKQADTIAKLPVAGKIESLNVAVAGGIILFEVLRQRL</sequence>
<dbReference type="InterPro" id="IPR001537">
    <property type="entry name" value="SpoU_MeTrfase"/>
</dbReference>
<gene>
    <name evidence="4" type="ORF">ElyMa_002235200</name>
</gene>
<evidence type="ECO:0000256" key="2">
    <source>
        <dbReference type="ARBA" id="ARBA00022679"/>
    </source>
</evidence>
<dbReference type="InterPro" id="IPR029026">
    <property type="entry name" value="tRNA_m1G_MTases_N"/>
</dbReference>
<evidence type="ECO:0000259" key="3">
    <source>
        <dbReference type="SMART" id="SM00967"/>
    </source>
</evidence>
<dbReference type="NCBIfam" id="TIGR00186">
    <property type="entry name" value="rRNA_methyl_3"/>
    <property type="match status" value="1"/>
</dbReference>
<accession>A0AAV4FWM8</accession>
<dbReference type="GO" id="GO:0005829">
    <property type="term" value="C:cytosol"/>
    <property type="evidence" value="ECO:0007669"/>
    <property type="project" value="TreeGrafter"/>
</dbReference>
<comment type="caution">
    <text evidence="4">The sequence shown here is derived from an EMBL/GenBank/DDBJ whole genome shotgun (WGS) entry which is preliminary data.</text>
</comment>
<dbReference type="SUPFAM" id="SSF75217">
    <property type="entry name" value="alpha/beta knot"/>
    <property type="match status" value="1"/>
</dbReference>
<name>A0AAV4FWM8_9GAST</name>
<dbReference type="CDD" id="cd18103">
    <property type="entry name" value="SpoU-like_RlmB"/>
    <property type="match status" value="1"/>
</dbReference>
<evidence type="ECO:0000313" key="5">
    <source>
        <dbReference type="Proteomes" id="UP000762676"/>
    </source>
</evidence>
<dbReference type="Gene3D" id="3.40.1280.10">
    <property type="match status" value="1"/>
</dbReference>
<dbReference type="SUPFAM" id="SSF55315">
    <property type="entry name" value="L30e-like"/>
    <property type="match status" value="1"/>
</dbReference>
<dbReference type="Proteomes" id="UP000762676">
    <property type="component" value="Unassembled WGS sequence"/>
</dbReference>
<evidence type="ECO:0000313" key="4">
    <source>
        <dbReference type="EMBL" id="GFR77321.1"/>
    </source>
</evidence>
<feature type="domain" description="RNA 2-O ribose methyltransferase substrate binding" evidence="3">
    <location>
        <begin position="7"/>
        <end position="82"/>
    </location>
</feature>
<dbReference type="InterPro" id="IPR004441">
    <property type="entry name" value="rRNA_MeTrfase_TrmH"/>
</dbReference>
<dbReference type="PANTHER" id="PTHR46429:SF1">
    <property type="entry name" value="23S RRNA (GUANOSINE-2'-O-)-METHYLTRANSFERASE RLMB"/>
    <property type="match status" value="1"/>
</dbReference>